<dbReference type="AlphaFoldDB" id="A0A0K1QVZ4"/>
<evidence type="ECO:0000313" key="2">
    <source>
        <dbReference type="EMBL" id="AKV09934.1"/>
    </source>
</evidence>
<dbReference type="OrthoDB" id="7019486at2"/>
<dbReference type="Proteomes" id="UP000017175">
    <property type="component" value="Chromosome"/>
</dbReference>
<evidence type="ECO:0000313" key="3">
    <source>
        <dbReference type="Proteomes" id="UP000017175"/>
    </source>
</evidence>
<feature type="compositionally biased region" description="Low complexity" evidence="1">
    <location>
        <begin position="7"/>
        <end position="26"/>
    </location>
</feature>
<reference evidence="2 3" key="1">
    <citation type="journal article" date="2012" name="J. Bacteriol.">
        <title>Draft genome sequence of the cyanide-utilizing bacterium Pseudomonas fluorescens strain NCIMB 11764.</title>
        <authorList>
            <person name="Vilo C.A."/>
            <person name="Benedik M.J."/>
            <person name="Kunz D.A."/>
            <person name="Dong Q."/>
        </authorList>
    </citation>
    <scope>NUCLEOTIDE SEQUENCE [LARGE SCALE GENOMIC DNA]</scope>
    <source>
        <strain evidence="2 3">NCIMB 11764</strain>
    </source>
</reference>
<sequence>MAISLNSASIQPSAAQLSQSSQPLTAKTLSEEQQKTTVNINPAAIYHPSDEAPATSLTIESIETWIGRSQSPDFPQVAERHQNAHQSLKSSFEEFQSALAHAYPDLADKKFGFTIQADGSLKALNTSGALSSSDMNRLNNLLNASSSLKSAASSYRDASIELVAADSVWGGSYVGGYNLNKENFANTIDLGALFLKKGSAPNAETLNGFFSSQLWSKGERMTQEMEVQMLTERDAKKIDETV</sequence>
<dbReference type="eggNOG" id="ENOG5033GG9">
    <property type="taxonomic scope" value="Bacteria"/>
</dbReference>
<protein>
    <submittedName>
        <fullName evidence="2">Uncharacterized protein</fullName>
    </submittedName>
</protein>
<proteinExistence type="predicted"/>
<dbReference type="RefSeq" id="WP_017339918.1">
    <property type="nucleotide sequence ID" value="NZ_CP010945.1"/>
</dbReference>
<organism evidence="2 3">
    <name type="scientific">Pseudomonas fluorescens NCIMB 11764</name>
    <dbReference type="NCBI Taxonomy" id="1221522"/>
    <lineage>
        <taxon>Bacteria</taxon>
        <taxon>Pseudomonadati</taxon>
        <taxon>Pseudomonadota</taxon>
        <taxon>Gammaproteobacteria</taxon>
        <taxon>Pseudomonadales</taxon>
        <taxon>Pseudomonadaceae</taxon>
        <taxon>Pseudomonas</taxon>
    </lineage>
</organism>
<dbReference type="EMBL" id="CP010945">
    <property type="protein sequence ID" value="AKV09934.1"/>
    <property type="molecule type" value="Genomic_DNA"/>
</dbReference>
<gene>
    <name evidence="2" type="ORF">B723_27440</name>
</gene>
<name>A0A0K1QVZ4_PSEFL</name>
<feature type="region of interest" description="Disordered" evidence="1">
    <location>
        <begin position="1"/>
        <end position="33"/>
    </location>
</feature>
<evidence type="ECO:0000256" key="1">
    <source>
        <dbReference type="SAM" id="MobiDB-lite"/>
    </source>
</evidence>
<accession>A0A0K1QVZ4</accession>